<dbReference type="EMBL" id="JH792933">
    <property type="protein sequence ID" value="ELQ38476.1"/>
    <property type="molecule type" value="Genomic_DNA"/>
</dbReference>
<dbReference type="PANTHER" id="PTHR43792">
    <property type="entry name" value="GNAT FAMILY, PUTATIVE (AFU_ORTHOLOGUE AFUA_3G00765)-RELATED-RELATED"/>
    <property type="match status" value="1"/>
</dbReference>
<dbReference type="InterPro" id="IPR016181">
    <property type="entry name" value="Acyl_CoA_acyltransferase"/>
</dbReference>
<dbReference type="Proteomes" id="UP000011086">
    <property type="component" value="Unassembled WGS sequence"/>
</dbReference>
<dbReference type="Pfam" id="PF00583">
    <property type="entry name" value="Acetyltransf_1"/>
    <property type="match status" value="1"/>
</dbReference>
<evidence type="ECO:0000256" key="2">
    <source>
        <dbReference type="ARBA" id="ARBA00023315"/>
    </source>
</evidence>
<evidence type="ECO:0000256" key="4">
    <source>
        <dbReference type="SAM" id="MobiDB-lite"/>
    </source>
</evidence>
<feature type="domain" description="N-acetyltransferase" evidence="5">
    <location>
        <begin position="61"/>
        <end position="220"/>
    </location>
</feature>
<accession>A0AA97PKW5</accession>
<dbReference type="Gene3D" id="3.40.630.30">
    <property type="match status" value="1"/>
</dbReference>
<gene>
    <name evidence="6" type="ORF">OOU_Y34scaffold00540g81</name>
</gene>
<dbReference type="PANTHER" id="PTHR43792:SF8">
    <property type="entry name" value="[RIBOSOMAL PROTEIN US5]-ALANINE N-ACETYLTRANSFERASE"/>
    <property type="match status" value="1"/>
</dbReference>
<evidence type="ECO:0000256" key="1">
    <source>
        <dbReference type="ARBA" id="ARBA00022679"/>
    </source>
</evidence>
<dbReference type="PROSITE" id="PS51186">
    <property type="entry name" value="GNAT"/>
    <property type="match status" value="1"/>
</dbReference>
<protein>
    <recommendedName>
        <fullName evidence="5">N-acetyltransferase domain-containing protein</fullName>
    </recommendedName>
</protein>
<comment type="similarity">
    <text evidence="3">Belongs to the acetyltransferase family. RimJ subfamily.</text>
</comment>
<dbReference type="SUPFAM" id="SSF55729">
    <property type="entry name" value="Acyl-CoA N-acyltransferases (Nat)"/>
    <property type="match status" value="1"/>
</dbReference>
<sequence>MEAVKGKENLFRTERLLFRGVESSDAAFIHENIESDPVNHVLSYPTLVVPPSTQSSAGMVAMIEKSLLSVIICLQPSPDGDGEASDTPQSNGTRRADDRRGKPYTQQLVENPTPIGYLCINLGDHALPFDMKHNGNARLGIMLATQFQNKGYGTEAIKWAIDWSFRFVRMHSVRIESIGYNHRAHAVYRRLGLKVDGRLREAHYHDRKWYDVVCMSILETEWEDMRASEKNKSD</sequence>
<proteinExistence type="inferred from homology"/>
<evidence type="ECO:0000313" key="6">
    <source>
        <dbReference type="EMBL" id="ELQ38476.1"/>
    </source>
</evidence>
<dbReference type="InterPro" id="IPR051531">
    <property type="entry name" value="N-acetyltransferase"/>
</dbReference>
<dbReference type="AlphaFoldDB" id="A0AA97PKW5"/>
<dbReference type="InterPro" id="IPR000182">
    <property type="entry name" value="GNAT_dom"/>
</dbReference>
<keyword evidence="2" id="KW-0012">Acyltransferase</keyword>
<name>A0AA97PKW5_PYRO3</name>
<reference evidence="6" key="1">
    <citation type="journal article" date="2012" name="PLoS Genet.">
        <title>Comparative analysis of the genomes of two field isolates of the rice blast fungus Magnaporthe oryzae.</title>
        <authorList>
            <person name="Xue M."/>
            <person name="Yang J."/>
            <person name="Li Z."/>
            <person name="Hu S."/>
            <person name="Yao N."/>
            <person name="Dean R.A."/>
            <person name="Zhao W."/>
            <person name="Shen M."/>
            <person name="Zhang H."/>
            <person name="Li C."/>
            <person name="Liu L."/>
            <person name="Cao L."/>
            <person name="Xu X."/>
            <person name="Xing Y."/>
            <person name="Hsiang T."/>
            <person name="Zhang Z."/>
            <person name="Xu J.R."/>
            <person name="Peng Y.L."/>
        </authorList>
    </citation>
    <scope>NUCLEOTIDE SEQUENCE</scope>
    <source>
        <strain evidence="6">Y34</strain>
    </source>
</reference>
<dbReference type="GO" id="GO:0016747">
    <property type="term" value="F:acyltransferase activity, transferring groups other than amino-acyl groups"/>
    <property type="evidence" value="ECO:0007669"/>
    <property type="project" value="InterPro"/>
</dbReference>
<feature type="region of interest" description="Disordered" evidence="4">
    <location>
        <begin position="78"/>
        <end position="106"/>
    </location>
</feature>
<organism evidence="6">
    <name type="scientific">Pyricularia oryzae (strain Y34)</name>
    <name type="common">Rice blast fungus</name>
    <name type="synonym">Magnaporthe oryzae</name>
    <dbReference type="NCBI Taxonomy" id="1143189"/>
    <lineage>
        <taxon>Eukaryota</taxon>
        <taxon>Fungi</taxon>
        <taxon>Dikarya</taxon>
        <taxon>Ascomycota</taxon>
        <taxon>Pezizomycotina</taxon>
        <taxon>Sordariomycetes</taxon>
        <taxon>Sordariomycetidae</taxon>
        <taxon>Magnaporthales</taxon>
        <taxon>Pyriculariaceae</taxon>
        <taxon>Pyricularia</taxon>
    </lineage>
</organism>
<evidence type="ECO:0000256" key="3">
    <source>
        <dbReference type="ARBA" id="ARBA00038502"/>
    </source>
</evidence>
<evidence type="ECO:0000259" key="5">
    <source>
        <dbReference type="PROSITE" id="PS51186"/>
    </source>
</evidence>
<dbReference type="SMR" id="A0AA97PKW5"/>
<keyword evidence="1" id="KW-0808">Transferase</keyword>